<name>A0A9X1AFR2_9HYPH</name>
<keyword evidence="3" id="KW-1185">Reference proteome</keyword>
<reference evidence="2" key="1">
    <citation type="journal article" date="2021" name="Microorganisms">
        <title>Phylogenomic Reconstruction and Metabolic Potential of the Genus Aminobacter.</title>
        <authorList>
            <person name="Artuso I."/>
            <person name="Turrini P."/>
            <person name="Pirolo M."/>
            <person name="Lugli G.A."/>
            <person name="Ventura M."/>
            <person name="Visca P."/>
        </authorList>
    </citation>
    <scope>NUCLEOTIDE SEQUENCE</scope>
    <source>
        <strain evidence="2">LMG 26462</strain>
    </source>
</reference>
<dbReference type="RefSeq" id="WP_214392875.1">
    <property type="nucleotide sequence ID" value="NZ_JAFLWW010000009.1"/>
</dbReference>
<feature type="transmembrane region" description="Helical" evidence="1">
    <location>
        <begin position="167"/>
        <end position="191"/>
    </location>
</feature>
<dbReference type="AlphaFoldDB" id="A0A9X1AFR2"/>
<proteinExistence type="predicted"/>
<comment type="caution">
    <text evidence="2">The sequence shown here is derived from an EMBL/GenBank/DDBJ whole genome shotgun (WGS) entry which is preliminary data.</text>
</comment>
<feature type="transmembrane region" description="Helical" evidence="1">
    <location>
        <begin position="230"/>
        <end position="250"/>
    </location>
</feature>
<evidence type="ECO:0000313" key="2">
    <source>
        <dbReference type="EMBL" id="MBT1159020.1"/>
    </source>
</evidence>
<dbReference type="InterPro" id="IPR018692">
    <property type="entry name" value="DUF2189"/>
</dbReference>
<dbReference type="Pfam" id="PF09955">
    <property type="entry name" value="DUF2189"/>
    <property type="match status" value="1"/>
</dbReference>
<dbReference type="Proteomes" id="UP001138921">
    <property type="component" value="Unassembled WGS sequence"/>
</dbReference>
<reference evidence="2" key="2">
    <citation type="submission" date="2021-03" db="EMBL/GenBank/DDBJ databases">
        <authorList>
            <person name="Artuso I."/>
            <person name="Turrini P."/>
            <person name="Pirolo M."/>
            <person name="Lugli G.A."/>
            <person name="Ventura M."/>
            <person name="Visca P."/>
        </authorList>
    </citation>
    <scope>NUCLEOTIDE SEQUENCE</scope>
    <source>
        <strain evidence="2">LMG 26462</strain>
    </source>
</reference>
<feature type="transmembrane region" description="Helical" evidence="1">
    <location>
        <begin position="38"/>
        <end position="59"/>
    </location>
</feature>
<protein>
    <submittedName>
        <fullName evidence="2">DUF2189 domain-containing protein</fullName>
    </submittedName>
</protein>
<feature type="transmembrane region" description="Helical" evidence="1">
    <location>
        <begin position="71"/>
        <end position="91"/>
    </location>
</feature>
<keyword evidence="1" id="KW-1133">Transmembrane helix</keyword>
<keyword evidence="1" id="KW-0812">Transmembrane</keyword>
<evidence type="ECO:0000256" key="1">
    <source>
        <dbReference type="SAM" id="Phobius"/>
    </source>
</evidence>
<feature type="transmembrane region" description="Helical" evidence="1">
    <location>
        <begin position="203"/>
        <end position="224"/>
    </location>
</feature>
<evidence type="ECO:0000313" key="3">
    <source>
        <dbReference type="Proteomes" id="UP001138921"/>
    </source>
</evidence>
<organism evidence="2 3">
    <name type="scientific">Aminobacter anthyllidis</name>
    <dbReference type="NCBI Taxonomy" id="1035067"/>
    <lineage>
        <taxon>Bacteria</taxon>
        <taxon>Pseudomonadati</taxon>
        <taxon>Pseudomonadota</taxon>
        <taxon>Alphaproteobacteria</taxon>
        <taxon>Hyphomicrobiales</taxon>
        <taxon>Phyllobacteriaceae</taxon>
        <taxon>Aminobacter</taxon>
    </lineage>
</organism>
<gene>
    <name evidence="2" type="ORF">J1C56_25930</name>
</gene>
<feature type="transmembrane region" description="Helical" evidence="1">
    <location>
        <begin position="122"/>
        <end position="147"/>
    </location>
</feature>
<accession>A0A9X1AFR2</accession>
<sequence length="265" mass="29040">MADIGNKAGGKRPGALPEIRALTVDDIRQSLSKGAADFANCPIIGLVIALVFVVIGLAITTSLLVLHKPWLIYPFAIGFPLVGPFAAVGLYEVSRRLEAGQVPTPGEVLKVIWAQRRREVSWMAFVMLFVFWVWMYQIRLLMALILGRMSYATLDRFADLVLTTPEGWIFLGLGHVEGAALALVLFSITVISIPMLLDREVDFITAMLTSIRTVLASPLVMLGWGLVVTLMVLAACVPFFLGLLVALPVLGHATWHLYRRAVVSD</sequence>
<keyword evidence="1" id="KW-0472">Membrane</keyword>
<dbReference type="EMBL" id="JAFLWW010000009">
    <property type="protein sequence ID" value="MBT1159020.1"/>
    <property type="molecule type" value="Genomic_DNA"/>
</dbReference>